<proteinExistence type="predicted"/>
<feature type="domain" description="SMP-30/Gluconolactonase/LRE-like region" evidence="1">
    <location>
        <begin position="27"/>
        <end position="261"/>
    </location>
</feature>
<dbReference type="Gene3D" id="2.120.10.30">
    <property type="entry name" value="TolB, C-terminal domain"/>
    <property type="match status" value="1"/>
</dbReference>
<dbReference type="EMBL" id="JAJNBZ010000001">
    <property type="protein sequence ID" value="MCE5168163.1"/>
    <property type="molecule type" value="Genomic_DNA"/>
</dbReference>
<dbReference type="PANTHER" id="PTHR47572:SF5">
    <property type="entry name" value="BLR2277 PROTEIN"/>
    <property type="match status" value="1"/>
</dbReference>
<evidence type="ECO:0000313" key="3">
    <source>
        <dbReference type="Proteomes" id="UP001199916"/>
    </source>
</evidence>
<dbReference type="SUPFAM" id="SSF63829">
    <property type="entry name" value="Calcium-dependent phosphotriesterase"/>
    <property type="match status" value="1"/>
</dbReference>
<dbReference type="InterPro" id="IPR011042">
    <property type="entry name" value="6-blade_b-propeller_TolB-like"/>
</dbReference>
<name>A0ABS8Y8Q8_9BACL</name>
<organism evidence="2 3">
    <name type="scientific">Paenibacillus profundus</name>
    <dbReference type="NCBI Taxonomy" id="1173085"/>
    <lineage>
        <taxon>Bacteria</taxon>
        <taxon>Bacillati</taxon>
        <taxon>Bacillota</taxon>
        <taxon>Bacilli</taxon>
        <taxon>Bacillales</taxon>
        <taxon>Paenibacillaceae</taxon>
        <taxon>Paenibacillus</taxon>
    </lineage>
</organism>
<dbReference type="InterPro" id="IPR005511">
    <property type="entry name" value="SMP-30"/>
</dbReference>
<dbReference type="InterPro" id="IPR051262">
    <property type="entry name" value="SMP-30/CGR1_Lactonase"/>
</dbReference>
<accession>A0ABS8Y8Q8</accession>
<dbReference type="InterPro" id="IPR013658">
    <property type="entry name" value="SGL"/>
</dbReference>
<sequence length="285" mass="31830">MSQVERKAQCRTSEVFTTPHGFTNGVEGPSCDKDGNLYAVNYEREGTIGQVTPEAECSVFLELPEGSVGNGIRFNRNGDMLIADYAGHNVYRYSFDTRRLDVLAHNPDMNQPNDIAIMANDIVFASDPNWSNDTGQLWRILPDGEMTLLETGMGTTNGIEVSPDEASLYVNESIQRRIWAYDLDEQGNVSNKRLFHEFPDYGLDGMRCDTEGYLYVSRFGKGTVAIFSPEGELVEEVRLHGSNCTNVTFGGEDGRTVYVTMMDQGNVETFRAERPGRCRRLCGLV</sequence>
<dbReference type="PANTHER" id="PTHR47572">
    <property type="entry name" value="LIPOPROTEIN-RELATED"/>
    <property type="match status" value="1"/>
</dbReference>
<keyword evidence="3" id="KW-1185">Reference proteome</keyword>
<dbReference type="PRINTS" id="PR01790">
    <property type="entry name" value="SMP30FAMILY"/>
</dbReference>
<dbReference type="Proteomes" id="UP001199916">
    <property type="component" value="Unassembled WGS sequence"/>
</dbReference>
<reference evidence="2 3" key="1">
    <citation type="submission" date="2021-11" db="EMBL/GenBank/DDBJ databases">
        <title>Draft genome sequence of Paenibacillus profundus YoMME, a new Gram-positive bacteria with exoelectrogenic properties.</title>
        <authorList>
            <person name="Hubenova Y."/>
            <person name="Hubenova E."/>
            <person name="Manasiev Y."/>
            <person name="Peykov S."/>
            <person name="Mitov M."/>
        </authorList>
    </citation>
    <scope>NUCLEOTIDE SEQUENCE [LARGE SCALE GENOMIC DNA]</scope>
    <source>
        <strain evidence="2 3">YoMME</strain>
    </source>
</reference>
<dbReference type="Pfam" id="PF08450">
    <property type="entry name" value="SGL"/>
    <property type="match status" value="1"/>
</dbReference>
<evidence type="ECO:0000259" key="1">
    <source>
        <dbReference type="Pfam" id="PF08450"/>
    </source>
</evidence>
<comment type="caution">
    <text evidence="2">The sequence shown here is derived from an EMBL/GenBank/DDBJ whole genome shotgun (WGS) entry which is preliminary data.</text>
</comment>
<evidence type="ECO:0000313" key="2">
    <source>
        <dbReference type="EMBL" id="MCE5168163.1"/>
    </source>
</evidence>
<dbReference type="RefSeq" id="WP_233695488.1">
    <property type="nucleotide sequence ID" value="NZ_JAJNBZ010000001.1"/>
</dbReference>
<gene>
    <name evidence="2" type="ORF">LQV63_02355</name>
</gene>
<protein>
    <submittedName>
        <fullName evidence="2">SMP-30/gluconolactonase/LRE family protein</fullName>
    </submittedName>
</protein>